<keyword evidence="4 6" id="KW-1133">Transmembrane helix</keyword>
<keyword evidence="8" id="KW-1185">Reference proteome</keyword>
<comment type="caution">
    <text evidence="7">The sequence shown here is derived from an EMBL/GenBank/DDBJ whole genome shotgun (WGS) entry which is preliminary data.</text>
</comment>
<gene>
    <name evidence="7" type="ORF">BLL40_05000</name>
</gene>
<evidence type="ECO:0000256" key="3">
    <source>
        <dbReference type="ARBA" id="ARBA00022692"/>
    </source>
</evidence>
<dbReference type="PANTHER" id="PTHR30250:SF11">
    <property type="entry name" value="O-ANTIGEN TRANSPORTER-RELATED"/>
    <property type="match status" value="1"/>
</dbReference>
<evidence type="ECO:0000256" key="6">
    <source>
        <dbReference type="SAM" id="Phobius"/>
    </source>
</evidence>
<keyword evidence="5 6" id="KW-0472">Membrane</keyword>
<feature type="transmembrane region" description="Helical" evidence="6">
    <location>
        <begin position="251"/>
        <end position="275"/>
    </location>
</feature>
<keyword evidence="2" id="KW-1003">Cell membrane</keyword>
<dbReference type="EMBL" id="MRWQ01000004">
    <property type="protein sequence ID" value="OKL37659.1"/>
    <property type="molecule type" value="Genomic_DNA"/>
</dbReference>
<keyword evidence="3 6" id="KW-0812">Transmembrane</keyword>
<feature type="transmembrane region" description="Helical" evidence="6">
    <location>
        <begin position="364"/>
        <end position="382"/>
    </location>
</feature>
<evidence type="ECO:0008006" key="9">
    <source>
        <dbReference type="Google" id="ProtNLM"/>
    </source>
</evidence>
<dbReference type="PANTHER" id="PTHR30250">
    <property type="entry name" value="PST FAMILY PREDICTED COLANIC ACID TRANSPORTER"/>
    <property type="match status" value="1"/>
</dbReference>
<feature type="transmembrane region" description="Helical" evidence="6">
    <location>
        <begin position="21"/>
        <end position="41"/>
    </location>
</feature>
<reference evidence="7 8" key="1">
    <citation type="submission" date="2016-12" db="EMBL/GenBank/DDBJ databases">
        <title>Domibacillus sp. SAOS 44 whole genome sequencing.</title>
        <authorList>
            <person name="Verma A."/>
            <person name="Krishnamurthi S."/>
        </authorList>
    </citation>
    <scope>NUCLEOTIDE SEQUENCE [LARGE SCALE GENOMIC DNA]</scope>
    <source>
        <strain evidence="7 8">SAOS 44</strain>
    </source>
</reference>
<evidence type="ECO:0000256" key="2">
    <source>
        <dbReference type="ARBA" id="ARBA00022475"/>
    </source>
</evidence>
<evidence type="ECO:0000313" key="8">
    <source>
        <dbReference type="Proteomes" id="UP000186524"/>
    </source>
</evidence>
<organism evidence="7 8">
    <name type="scientific">Domibacillus mangrovi</name>
    <dbReference type="NCBI Taxonomy" id="1714354"/>
    <lineage>
        <taxon>Bacteria</taxon>
        <taxon>Bacillati</taxon>
        <taxon>Bacillota</taxon>
        <taxon>Bacilli</taxon>
        <taxon>Bacillales</taxon>
        <taxon>Bacillaceae</taxon>
        <taxon>Domibacillus</taxon>
    </lineage>
</organism>
<feature type="transmembrane region" description="Helical" evidence="6">
    <location>
        <begin position="388"/>
        <end position="408"/>
    </location>
</feature>
<evidence type="ECO:0000256" key="1">
    <source>
        <dbReference type="ARBA" id="ARBA00004651"/>
    </source>
</evidence>
<feature type="transmembrane region" description="Helical" evidence="6">
    <location>
        <begin position="334"/>
        <end position="357"/>
    </location>
</feature>
<feature type="transmembrane region" description="Helical" evidence="6">
    <location>
        <begin position="171"/>
        <end position="189"/>
    </location>
</feature>
<protein>
    <recommendedName>
        <fullName evidence="9">Polysaccharide biosynthesis protein C-terminal domain-containing protein</fullName>
    </recommendedName>
</protein>
<feature type="transmembrane region" description="Helical" evidence="6">
    <location>
        <begin position="210"/>
        <end position="231"/>
    </location>
</feature>
<dbReference type="Proteomes" id="UP000186524">
    <property type="component" value="Unassembled WGS sequence"/>
</dbReference>
<proteinExistence type="predicted"/>
<feature type="transmembrane region" description="Helical" evidence="6">
    <location>
        <begin position="47"/>
        <end position="66"/>
    </location>
</feature>
<accession>A0A1Q5P5W5</accession>
<dbReference type="STRING" id="1714354.BLL40_05000"/>
<evidence type="ECO:0000256" key="5">
    <source>
        <dbReference type="ARBA" id="ARBA00023136"/>
    </source>
</evidence>
<feature type="transmembrane region" description="Helical" evidence="6">
    <location>
        <begin position="296"/>
        <end position="322"/>
    </location>
</feature>
<dbReference type="GO" id="GO:0005886">
    <property type="term" value="C:plasma membrane"/>
    <property type="evidence" value="ECO:0007669"/>
    <property type="project" value="UniProtKB-SubCell"/>
</dbReference>
<feature type="transmembrane region" description="Helical" evidence="6">
    <location>
        <begin position="87"/>
        <end position="106"/>
    </location>
</feature>
<dbReference type="AlphaFoldDB" id="A0A1Q5P5W5"/>
<evidence type="ECO:0000313" key="7">
    <source>
        <dbReference type="EMBL" id="OKL37659.1"/>
    </source>
</evidence>
<dbReference type="InterPro" id="IPR002797">
    <property type="entry name" value="Polysacc_synth"/>
</dbReference>
<dbReference type="InterPro" id="IPR050833">
    <property type="entry name" value="Poly_Biosynth_Transport"/>
</dbReference>
<comment type="subcellular location">
    <subcellularLocation>
        <location evidence="1">Cell membrane</location>
        <topology evidence="1">Multi-pass membrane protein</topology>
    </subcellularLocation>
</comment>
<evidence type="ECO:0000256" key="4">
    <source>
        <dbReference type="ARBA" id="ARBA00022989"/>
    </source>
</evidence>
<dbReference type="Pfam" id="PF01943">
    <property type="entry name" value="Polysacc_synt"/>
    <property type="match status" value="1"/>
</dbReference>
<name>A0A1Q5P5W5_9BACI</name>
<sequence>MNLRGKSMKKIKILSNISWTFSGNIIYALTQFMLLSVIAKIGGPAEVGIFTLSLAIVSPVFLLLNLRLRTVIVTDSNDDYSFWDYENLRKFTSVIAILIILGIVMISDYTFYIYTTILMVSVAKLFEMKIDLYYGFFQKKVLFDVIAKSVIMRGILNLLVVTTIYFFSENLMWSMLGMAITNYTIYSFYDKKHIKKYINIKKSSKKVNFVKIKMLFLLALPLGLSTLIGSLNTNVPRYIIENKLGLYELGIFSGLAYLLVIGNTLLNAVSQVFMPKLSQLSKKNDYDNFESLLKKMIFSGMIMSLLMIIFFSFAGELVLTIIYSKEYLEYTQVLMILVIGVSVLYSSVFLGTAITVLKEFKIQPYIHFTSLIFLTFASLILIENYRLVGMAWALVIGYFVTSLGYFFILKNILKRRRSINDTNM</sequence>